<keyword evidence="2" id="KW-1185">Reference proteome</keyword>
<gene>
    <name evidence="1" type="ORF">FB566_3967</name>
</gene>
<dbReference type="AlphaFoldDB" id="A0A543B0M0"/>
<sequence length="252" mass="27547">MMQIWTPRWTVSPPERHGGTSRFGGLPRGLAVERWPVCGECGVAMTPLLQLAAGPWLPRIPVGHVLSVFKCEGLNICDFWKPDDVANRCLLVPETDLDSDAAVPASVEDGRTTVLPTFWISEWVASDDGITPEQADAINDPDRFWGLPDELQDSHGFDSLKLTKAGGPPYWTGNGPSREPERPRELLFQIDNWITLIDSPQAVADYLADASELVAVSDNVVSAANFMSDGIAFIFDVTPSAPLPTPKLVINR</sequence>
<dbReference type="EMBL" id="VFOW01000001">
    <property type="protein sequence ID" value="TQL78381.1"/>
    <property type="molecule type" value="Genomic_DNA"/>
</dbReference>
<reference evidence="1 2" key="1">
    <citation type="submission" date="2019-06" db="EMBL/GenBank/DDBJ databases">
        <title>Sequencing the genomes of 1000 actinobacteria strains.</title>
        <authorList>
            <person name="Klenk H.-P."/>
        </authorList>
    </citation>
    <scope>NUCLEOTIDE SEQUENCE [LARGE SCALE GENOMIC DNA]</scope>
    <source>
        <strain evidence="1 2">DSM 45928</strain>
    </source>
</reference>
<evidence type="ECO:0000313" key="1">
    <source>
        <dbReference type="EMBL" id="TQL78381.1"/>
    </source>
</evidence>
<protein>
    <recommendedName>
        <fullName evidence="3">DUF1963 domain-containing protein</fullName>
    </recommendedName>
</protein>
<accession>A0A543B0M0</accession>
<evidence type="ECO:0008006" key="3">
    <source>
        <dbReference type="Google" id="ProtNLM"/>
    </source>
</evidence>
<dbReference type="Proteomes" id="UP000317043">
    <property type="component" value="Unassembled WGS sequence"/>
</dbReference>
<dbReference type="Gene3D" id="2.30.320.10">
    <property type="entry name" value="YwqG-like"/>
    <property type="match status" value="1"/>
</dbReference>
<name>A0A543B0M0_9ACTN</name>
<comment type="caution">
    <text evidence="1">The sequence shown here is derived from an EMBL/GenBank/DDBJ whole genome shotgun (WGS) entry which is preliminary data.</text>
</comment>
<dbReference type="RefSeq" id="WP_142042740.1">
    <property type="nucleotide sequence ID" value="NZ_VFOW01000001.1"/>
</dbReference>
<proteinExistence type="predicted"/>
<organism evidence="1 2">
    <name type="scientific">Stackebrandtia endophytica</name>
    <dbReference type="NCBI Taxonomy" id="1496996"/>
    <lineage>
        <taxon>Bacteria</taxon>
        <taxon>Bacillati</taxon>
        <taxon>Actinomycetota</taxon>
        <taxon>Actinomycetes</taxon>
        <taxon>Glycomycetales</taxon>
        <taxon>Glycomycetaceae</taxon>
        <taxon>Stackebrandtia</taxon>
    </lineage>
</organism>
<dbReference type="OrthoDB" id="253985at2"/>
<dbReference type="InParanoid" id="A0A543B0M0"/>
<evidence type="ECO:0000313" key="2">
    <source>
        <dbReference type="Proteomes" id="UP000317043"/>
    </source>
</evidence>